<dbReference type="Gene3D" id="3.90.550.10">
    <property type="entry name" value="Spore Coat Polysaccharide Biosynthesis Protein SpsA, Chain A"/>
    <property type="match status" value="1"/>
</dbReference>
<dbReference type="AlphaFoldDB" id="A0A8H6VNG6"/>
<dbReference type="SUPFAM" id="SSF53448">
    <property type="entry name" value="Nucleotide-diphospho-sugar transferases"/>
    <property type="match status" value="1"/>
</dbReference>
<dbReference type="PANTHER" id="PTHR43867:SF2">
    <property type="entry name" value="CELLULOSE SYNTHASE CATALYTIC SUBUNIT A [UDP-FORMING]"/>
    <property type="match status" value="1"/>
</dbReference>
<keyword evidence="2" id="KW-0328">Glycosyltransferase</keyword>
<dbReference type="EMBL" id="JABCIY010000024">
    <property type="protein sequence ID" value="KAF7196737.1"/>
    <property type="molecule type" value="Genomic_DNA"/>
</dbReference>
<comment type="subcellular location">
    <subcellularLocation>
        <location evidence="1">Membrane</location>
        <topology evidence="1">Multi-pass membrane protein</topology>
    </subcellularLocation>
</comment>
<evidence type="ECO:0000313" key="10">
    <source>
        <dbReference type="Proteomes" id="UP000660729"/>
    </source>
</evidence>
<evidence type="ECO:0000256" key="4">
    <source>
        <dbReference type="ARBA" id="ARBA00022692"/>
    </source>
</evidence>
<evidence type="ECO:0000259" key="8">
    <source>
        <dbReference type="Pfam" id="PF13632"/>
    </source>
</evidence>
<gene>
    <name evidence="9" type="ORF">HII31_02107</name>
</gene>
<feature type="transmembrane region" description="Helical" evidence="7">
    <location>
        <begin position="380"/>
        <end position="404"/>
    </location>
</feature>
<keyword evidence="6 7" id="KW-0472">Membrane</keyword>
<dbReference type="GO" id="GO:0016757">
    <property type="term" value="F:glycosyltransferase activity"/>
    <property type="evidence" value="ECO:0007669"/>
    <property type="project" value="UniProtKB-KW"/>
</dbReference>
<dbReference type="Proteomes" id="UP000660729">
    <property type="component" value="Unassembled WGS sequence"/>
</dbReference>
<feature type="transmembrane region" description="Helical" evidence="7">
    <location>
        <begin position="36"/>
        <end position="56"/>
    </location>
</feature>
<accession>A0A8H6VNG6</accession>
<organism evidence="9 10">
    <name type="scientific">Pseudocercospora fuligena</name>
    <dbReference type="NCBI Taxonomy" id="685502"/>
    <lineage>
        <taxon>Eukaryota</taxon>
        <taxon>Fungi</taxon>
        <taxon>Dikarya</taxon>
        <taxon>Ascomycota</taxon>
        <taxon>Pezizomycotina</taxon>
        <taxon>Dothideomycetes</taxon>
        <taxon>Dothideomycetidae</taxon>
        <taxon>Mycosphaerellales</taxon>
        <taxon>Mycosphaerellaceae</taxon>
        <taxon>Pseudocercospora</taxon>
    </lineage>
</organism>
<evidence type="ECO:0000256" key="5">
    <source>
        <dbReference type="ARBA" id="ARBA00022989"/>
    </source>
</evidence>
<evidence type="ECO:0000256" key="3">
    <source>
        <dbReference type="ARBA" id="ARBA00022679"/>
    </source>
</evidence>
<keyword evidence="5 7" id="KW-1133">Transmembrane helix</keyword>
<evidence type="ECO:0000256" key="6">
    <source>
        <dbReference type="ARBA" id="ARBA00023136"/>
    </source>
</evidence>
<keyword evidence="3" id="KW-0808">Transferase</keyword>
<keyword evidence="10" id="KW-1185">Reference proteome</keyword>
<comment type="caution">
    <text evidence="9">The sequence shown here is derived from an EMBL/GenBank/DDBJ whole genome shotgun (WGS) entry which is preliminary data.</text>
</comment>
<evidence type="ECO:0000256" key="1">
    <source>
        <dbReference type="ARBA" id="ARBA00004141"/>
    </source>
</evidence>
<proteinExistence type="predicted"/>
<dbReference type="CDD" id="cd06421">
    <property type="entry name" value="CESA_CelA_like"/>
    <property type="match status" value="1"/>
</dbReference>
<reference evidence="9" key="1">
    <citation type="submission" date="2020-04" db="EMBL/GenBank/DDBJ databases">
        <title>Draft genome resource of the tomato pathogen Pseudocercospora fuligena.</title>
        <authorList>
            <person name="Zaccaron A."/>
        </authorList>
    </citation>
    <scope>NUCLEOTIDE SEQUENCE</scope>
    <source>
        <strain evidence="9">PF001</strain>
    </source>
</reference>
<dbReference type="GO" id="GO:0016020">
    <property type="term" value="C:membrane"/>
    <property type="evidence" value="ECO:0007669"/>
    <property type="project" value="UniProtKB-SubCell"/>
</dbReference>
<evidence type="ECO:0000256" key="2">
    <source>
        <dbReference type="ARBA" id="ARBA00022676"/>
    </source>
</evidence>
<dbReference type="InterPro" id="IPR050321">
    <property type="entry name" value="Glycosyltr_2/OpgH_subfam"/>
</dbReference>
<keyword evidence="4 7" id="KW-0812">Transmembrane</keyword>
<evidence type="ECO:0000256" key="7">
    <source>
        <dbReference type="SAM" id="Phobius"/>
    </source>
</evidence>
<feature type="non-terminal residue" evidence="9">
    <location>
        <position position="646"/>
    </location>
</feature>
<feature type="transmembrane region" description="Helical" evidence="7">
    <location>
        <begin position="424"/>
        <end position="446"/>
    </location>
</feature>
<name>A0A8H6VNG6_9PEZI</name>
<dbReference type="InterPro" id="IPR029044">
    <property type="entry name" value="Nucleotide-diphossugar_trans"/>
</dbReference>
<feature type="transmembrane region" description="Helical" evidence="7">
    <location>
        <begin position="76"/>
        <end position="97"/>
    </location>
</feature>
<sequence length="646" mass="73396">SEAMRSTAPKYVIEQSQELLPTSSPRETYRRNLAESVWRLLTLATWSLQVALILLLVQGVQHSVFEGRSLVPKLYISWQIVLLATLILEDGWRLVIWHNVKRRPKLRLVGQQMPFVDIIIVTCGEDVDVILDTVRAACAQDYARSQWRVIVADDGNDDELQAALCSPSKDLPCQLLYHRRPGKPGSKLGYKAGNMNAALTHLDSLSGKAGGEFCAFLDCDMIVERDFLRTCMGHLLTEPKAGVAIIPQSFYNLPRNDPLYQSMHIHNFLDQVQRDTLDAAWETGPGVVFRRQAIKDIGGFNEWVLMEDVIAGMLLNGRGWQTVYCHEQLQWGLAPDTLAAHIAQRRKWTVGTLRGAVLAGFGLSGRKLPMLKWQQRVVQIWYCMGPHVSAIHRTILPLALLYIFSTGQPLIMPSSRAHLDQMLLVALLLGICKHAESFVTGAHCGYRMVRRRIQGAIWLSPYLSVTIIRECLPKCLTSPMRFVPTARLNSNLMERDQKLRAPLFHRVTVMILQQGLWYHLLVSTVAVGLLYKQVFDSRAQITHVAMCQHLYSHALAPGTDWFVYIEMLAPVAYAILPPTVPARKDLLYKTTIGKLDVRYPKPESRVETWNWYYVFEEVPYILGCSFYVYIRTRVCPHSSETTHQTH</sequence>
<dbReference type="Pfam" id="PF13632">
    <property type="entry name" value="Glyco_trans_2_3"/>
    <property type="match status" value="1"/>
</dbReference>
<evidence type="ECO:0000313" key="9">
    <source>
        <dbReference type="EMBL" id="KAF7196737.1"/>
    </source>
</evidence>
<dbReference type="PANTHER" id="PTHR43867">
    <property type="entry name" value="CELLULOSE SYNTHASE CATALYTIC SUBUNIT A [UDP-FORMING]"/>
    <property type="match status" value="1"/>
</dbReference>
<feature type="domain" description="Glycosyltransferase 2-like" evidence="8">
    <location>
        <begin position="216"/>
        <end position="418"/>
    </location>
</feature>
<dbReference type="InterPro" id="IPR001173">
    <property type="entry name" value="Glyco_trans_2-like"/>
</dbReference>
<protein>
    <submittedName>
        <fullName evidence="9">Cellulose synthase 1</fullName>
    </submittedName>
</protein>
<dbReference type="OrthoDB" id="72851at2759"/>